<dbReference type="Pfam" id="PF07714">
    <property type="entry name" value="PK_Tyr_Ser-Thr"/>
    <property type="match status" value="1"/>
</dbReference>
<dbReference type="GO" id="GO:0007155">
    <property type="term" value="P:cell adhesion"/>
    <property type="evidence" value="ECO:0007669"/>
    <property type="project" value="UniProtKB-KW"/>
</dbReference>
<evidence type="ECO:0000256" key="6">
    <source>
        <dbReference type="ARBA" id="ARBA00023136"/>
    </source>
</evidence>
<dbReference type="GO" id="GO:0005886">
    <property type="term" value="C:plasma membrane"/>
    <property type="evidence" value="ECO:0007669"/>
    <property type="project" value="UniProtKB-SubCell"/>
</dbReference>
<dbReference type="InterPro" id="IPR001245">
    <property type="entry name" value="Ser-Thr/Tyr_kinase_cat_dom"/>
</dbReference>
<protein>
    <submittedName>
        <fullName evidence="10">Tyrosine-protein kinase Dnt</fullName>
    </submittedName>
</protein>
<dbReference type="PANTHER" id="PTHR24416:SF349">
    <property type="entry name" value="TYROSINE-PROTEIN KINASE RYK"/>
    <property type="match status" value="1"/>
</dbReference>
<dbReference type="GO" id="GO:0043235">
    <property type="term" value="C:receptor complex"/>
    <property type="evidence" value="ECO:0007669"/>
    <property type="project" value="TreeGrafter"/>
</dbReference>
<dbReference type="EMBL" id="JACEEZ010023299">
    <property type="protein sequence ID" value="KAG0711451.1"/>
    <property type="molecule type" value="Genomic_DNA"/>
</dbReference>
<dbReference type="InterPro" id="IPR011009">
    <property type="entry name" value="Kinase-like_dom_sf"/>
</dbReference>
<dbReference type="OrthoDB" id="535945at2759"/>
<evidence type="ECO:0000256" key="7">
    <source>
        <dbReference type="ARBA" id="ARBA00023170"/>
    </source>
</evidence>
<evidence type="ECO:0000256" key="8">
    <source>
        <dbReference type="ARBA" id="ARBA00023180"/>
    </source>
</evidence>
<keyword evidence="3" id="KW-0732">Signal</keyword>
<keyword evidence="8" id="KW-0325">Glycoprotein</keyword>
<dbReference type="Gene3D" id="1.10.510.10">
    <property type="entry name" value="Transferase(Phosphotransferase) domain 1"/>
    <property type="match status" value="1"/>
</dbReference>
<evidence type="ECO:0000259" key="9">
    <source>
        <dbReference type="SMART" id="SM00219"/>
    </source>
</evidence>
<dbReference type="GO" id="GO:0051897">
    <property type="term" value="P:positive regulation of phosphatidylinositol 3-kinase/protein kinase B signal transduction"/>
    <property type="evidence" value="ECO:0007669"/>
    <property type="project" value="TreeGrafter"/>
</dbReference>
<evidence type="ECO:0000256" key="5">
    <source>
        <dbReference type="ARBA" id="ARBA00022989"/>
    </source>
</evidence>
<dbReference type="PANTHER" id="PTHR24416">
    <property type="entry name" value="TYROSINE-PROTEIN KINASE RECEPTOR"/>
    <property type="match status" value="1"/>
</dbReference>
<keyword evidence="5" id="KW-1133">Transmembrane helix</keyword>
<keyword evidence="6" id="KW-0472">Membrane</keyword>
<dbReference type="GO" id="GO:0007409">
    <property type="term" value="P:axonogenesis"/>
    <property type="evidence" value="ECO:0007669"/>
    <property type="project" value="TreeGrafter"/>
</dbReference>
<evidence type="ECO:0000256" key="4">
    <source>
        <dbReference type="ARBA" id="ARBA00022889"/>
    </source>
</evidence>
<comment type="caution">
    <text evidence="10">The sequence shown here is derived from an EMBL/GenBank/DDBJ whole genome shotgun (WGS) entry which is preliminary data.</text>
</comment>
<evidence type="ECO:0000313" key="11">
    <source>
        <dbReference type="Proteomes" id="UP000770661"/>
    </source>
</evidence>
<keyword evidence="10" id="KW-0418">Kinase</keyword>
<evidence type="ECO:0000256" key="1">
    <source>
        <dbReference type="ARBA" id="ARBA00004162"/>
    </source>
</evidence>
<dbReference type="InterPro" id="IPR050122">
    <property type="entry name" value="RTK"/>
</dbReference>
<keyword evidence="7" id="KW-0675">Receptor</keyword>
<accession>A0A8J5CF11</accession>
<gene>
    <name evidence="10" type="primary">dnt</name>
    <name evidence="10" type="ORF">GWK47_020583</name>
</gene>
<dbReference type="GO" id="GO:0007169">
    <property type="term" value="P:cell surface receptor protein tyrosine kinase signaling pathway"/>
    <property type="evidence" value="ECO:0007669"/>
    <property type="project" value="TreeGrafter"/>
</dbReference>
<proteinExistence type="predicted"/>
<evidence type="ECO:0000256" key="2">
    <source>
        <dbReference type="ARBA" id="ARBA00022692"/>
    </source>
</evidence>
<keyword evidence="2" id="KW-0812">Transmembrane</keyword>
<dbReference type="SMART" id="SM00219">
    <property type="entry name" value="TyrKc"/>
    <property type="match status" value="1"/>
</dbReference>
<keyword evidence="11" id="KW-1185">Reference proteome</keyword>
<dbReference type="AlphaFoldDB" id="A0A8J5CF11"/>
<keyword evidence="10" id="KW-0808">Transferase</keyword>
<keyword evidence="4" id="KW-0130">Cell adhesion</keyword>
<dbReference type="GO" id="GO:0010976">
    <property type="term" value="P:positive regulation of neuron projection development"/>
    <property type="evidence" value="ECO:0007669"/>
    <property type="project" value="TreeGrafter"/>
</dbReference>
<comment type="subcellular location">
    <subcellularLocation>
        <location evidence="1">Cell membrane</location>
        <topology evidence="1">Single-pass membrane protein</topology>
    </subcellularLocation>
</comment>
<name>A0A8J5CF11_CHIOP</name>
<dbReference type="InterPro" id="IPR020635">
    <property type="entry name" value="Tyr_kinase_cat_dom"/>
</dbReference>
<evidence type="ECO:0000256" key="3">
    <source>
        <dbReference type="ARBA" id="ARBA00022729"/>
    </source>
</evidence>
<organism evidence="10 11">
    <name type="scientific">Chionoecetes opilio</name>
    <name type="common">Atlantic snow crab</name>
    <name type="synonym">Cancer opilio</name>
    <dbReference type="NCBI Taxonomy" id="41210"/>
    <lineage>
        <taxon>Eukaryota</taxon>
        <taxon>Metazoa</taxon>
        <taxon>Ecdysozoa</taxon>
        <taxon>Arthropoda</taxon>
        <taxon>Crustacea</taxon>
        <taxon>Multicrustacea</taxon>
        <taxon>Malacostraca</taxon>
        <taxon>Eumalacostraca</taxon>
        <taxon>Eucarida</taxon>
        <taxon>Decapoda</taxon>
        <taxon>Pleocyemata</taxon>
        <taxon>Brachyura</taxon>
        <taxon>Eubrachyura</taxon>
        <taxon>Majoidea</taxon>
        <taxon>Majidae</taxon>
        <taxon>Chionoecetes</taxon>
    </lineage>
</organism>
<evidence type="ECO:0000313" key="10">
    <source>
        <dbReference type="EMBL" id="KAG0711451.1"/>
    </source>
</evidence>
<sequence length="208" mass="22689">MQHKFPKGFPLAAWARSGDCRDGPTKTCILDASLAAVVMGCNTSTTSMVAAGIGVVKFPQAKNNIRALVTLPNGSYIVADSLALVASCLGASLARNRSAGEDNGNTEEKTATIDSELQVRVCDTALARDLFPQDYHCLGHNQNRPVKWLSLEALIHKQFTPTNDGWMFGVLLWELVTLAQQPYIEVTPSRWRPTCATVYRLAQPQQLS</sequence>
<dbReference type="SUPFAM" id="SSF56112">
    <property type="entry name" value="Protein kinase-like (PK-like)"/>
    <property type="match status" value="1"/>
</dbReference>
<feature type="domain" description="Tyrosine-protein kinase catalytic" evidence="9">
    <location>
        <begin position="28"/>
        <end position="207"/>
    </location>
</feature>
<reference evidence="10" key="1">
    <citation type="submission" date="2020-07" db="EMBL/GenBank/DDBJ databases">
        <title>The High-quality genome of the commercially important snow crab, Chionoecetes opilio.</title>
        <authorList>
            <person name="Jeong J.-H."/>
            <person name="Ryu S."/>
        </authorList>
    </citation>
    <scope>NUCLEOTIDE SEQUENCE</scope>
    <source>
        <strain evidence="10">MADBK_172401_WGS</strain>
        <tissue evidence="10">Digestive gland</tissue>
    </source>
</reference>
<dbReference type="GO" id="GO:0004713">
    <property type="term" value="F:protein tyrosine kinase activity"/>
    <property type="evidence" value="ECO:0007669"/>
    <property type="project" value="InterPro"/>
</dbReference>
<dbReference type="Proteomes" id="UP000770661">
    <property type="component" value="Unassembled WGS sequence"/>
</dbReference>